<protein>
    <submittedName>
        <fullName evidence="1">Uncharacterized protein</fullName>
    </submittedName>
</protein>
<accession>A0A0F9QLU3</accession>
<evidence type="ECO:0000313" key="1">
    <source>
        <dbReference type="EMBL" id="KKN06313.1"/>
    </source>
</evidence>
<organism evidence="1">
    <name type="scientific">marine sediment metagenome</name>
    <dbReference type="NCBI Taxonomy" id="412755"/>
    <lineage>
        <taxon>unclassified sequences</taxon>
        <taxon>metagenomes</taxon>
        <taxon>ecological metagenomes</taxon>
    </lineage>
</organism>
<sequence>MVAIILKCAKCGKELTHHININFEVLIEPCDHVRGEKEIEEIRKG</sequence>
<name>A0A0F9QLU3_9ZZZZ</name>
<reference evidence="1" key="1">
    <citation type="journal article" date="2015" name="Nature">
        <title>Complex archaea that bridge the gap between prokaryotes and eukaryotes.</title>
        <authorList>
            <person name="Spang A."/>
            <person name="Saw J.H."/>
            <person name="Jorgensen S.L."/>
            <person name="Zaremba-Niedzwiedzka K."/>
            <person name="Martijn J."/>
            <person name="Lind A.E."/>
            <person name="van Eijk R."/>
            <person name="Schleper C."/>
            <person name="Guy L."/>
            <person name="Ettema T.J."/>
        </authorList>
    </citation>
    <scope>NUCLEOTIDE SEQUENCE</scope>
</reference>
<dbReference type="AlphaFoldDB" id="A0A0F9QLU3"/>
<gene>
    <name evidence="1" type="ORF">LCGC14_1078720</name>
</gene>
<dbReference type="EMBL" id="LAZR01004705">
    <property type="protein sequence ID" value="KKN06313.1"/>
    <property type="molecule type" value="Genomic_DNA"/>
</dbReference>
<proteinExistence type="predicted"/>
<comment type="caution">
    <text evidence="1">The sequence shown here is derived from an EMBL/GenBank/DDBJ whole genome shotgun (WGS) entry which is preliminary data.</text>
</comment>